<sequence>MYVSVKNSYSQTNQVQETLRIEDYSVSQTTLDNVFVNFAKKQSDIFDDSVPAESTTPSPRRFRLFRRRTETEMQPIVLSEESLDQEEEAVSIQLEQSMARLDFIDSTC</sequence>
<proteinExistence type="predicted"/>
<dbReference type="GeneID" id="109484619"/>
<organism evidence="1 2">
    <name type="scientific">Branchiostoma belcheri</name>
    <name type="common">Amphioxus</name>
    <dbReference type="NCBI Taxonomy" id="7741"/>
    <lineage>
        <taxon>Eukaryota</taxon>
        <taxon>Metazoa</taxon>
        <taxon>Chordata</taxon>
        <taxon>Cephalochordata</taxon>
        <taxon>Leptocardii</taxon>
        <taxon>Amphioxiformes</taxon>
        <taxon>Branchiostomatidae</taxon>
        <taxon>Branchiostoma</taxon>
    </lineage>
</organism>
<evidence type="ECO:0000313" key="2">
    <source>
        <dbReference type="RefSeq" id="XP_019643524.1"/>
    </source>
</evidence>
<dbReference type="AlphaFoldDB" id="A0A6P5ABB7"/>
<gene>
    <name evidence="2" type="primary">LOC109484619</name>
</gene>
<dbReference type="RefSeq" id="XP_019643524.1">
    <property type="nucleotide sequence ID" value="XM_019787965.1"/>
</dbReference>
<dbReference type="KEGG" id="bbel:109484619"/>
<name>A0A6P5ABB7_BRABE</name>
<accession>A0A6P5ABB7</accession>
<reference evidence="2" key="1">
    <citation type="submission" date="2025-08" db="UniProtKB">
        <authorList>
            <consortium name="RefSeq"/>
        </authorList>
    </citation>
    <scope>IDENTIFICATION</scope>
    <source>
        <tissue evidence="2">Gonad</tissue>
    </source>
</reference>
<protein>
    <submittedName>
        <fullName evidence="2">ATP-binding cassette sub-family A member 2-like</fullName>
    </submittedName>
</protein>
<dbReference type="OrthoDB" id="8061355at2759"/>
<keyword evidence="1" id="KW-1185">Reference proteome</keyword>
<evidence type="ECO:0000313" key="1">
    <source>
        <dbReference type="Proteomes" id="UP000515135"/>
    </source>
</evidence>
<dbReference type="Proteomes" id="UP000515135">
    <property type="component" value="Unplaced"/>
</dbReference>